<dbReference type="InterPro" id="IPR007921">
    <property type="entry name" value="CHAP_dom"/>
</dbReference>
<protein>
    <submittedName>
        <fullName evidence="3">TIGR02594, TIGR02594 family protein</fullName>
    </submittedName>
</protein>
<dbReference type="GO" id="GO:0001897">
    <property type="term" value="P:symbiont-mediated cytolysis of host cell"/>
    <property type="evidence" value="ECO:0007669"/>
    <property type="project" value="UniProtKB-ARBA"/>
</dbReference>
<name>A0A6J5SN93_9CAUD</name>
<evidence type="ECO:0000259" key="2">
    <source>
        <dbReference type="Pfam" id="PF05257"/>
    </source>
</evidence>
<dbReference type="SUPFAM" id="SSF54001">
    <property type="entry name" value="Cysteine proteinases"/>
    <property type="match status" value="1"/>
</dbReference>
<organism evidence="3">
    <name type="scientific">uncultured Caudovirales phage</name>
    <dbReference type="NCBI Taxonomy" id="2100421"/>
    <lineage>
        <taxon>Viruses</taxon>
        <taxon>Duplodnaviria</taxon>
        <taxon>Heunggongvirae</taxon>
        <taxon>Uroviricota</taxon>
        <taxon>Caudoviricetes</taxon>
        <taxon>Peduoviridae</taxon>
        <taxon>Maltschvirus</taxon>
        <taxon>Maltschvirus maltsch</taxon>
    </lineage>
</organism>
<accession>A0A6J5SN93</accession>
<feature type="domain" description="Peptidase C51" evidence="2">
    <location>
        <begin position="38"/>
        <end position="120"/>
    </location>
</feature>
<dbReference type="EMBL" id="LR797441">
    <property type="protein sequence ID" value="CAB4216982.1"/>
    <property type="molecule type" value="Genomic_DNA"/>
</dbReference>
<dbReference type="InterPro" id="IPR038765">
    <property type="entry name" value="Papain-like_cys_pep_sf"/>
</dbReference>
<keyword evidence="1" id="KW-0929">Antimicrobial</keyword>
<evidence type="ECO:0000256" key="1">
    <source>
        <dbReference type="ARBA" id="ARBA00022529"/>
    </source>
</evidence>
<gene>
    <name evidence="3" type="ORF">UFOVP1502_4</name>
</gene>
<evidence type="ECO:0000313" key="3">
    <source>
        <dbReference type="EMBL" id="CAB4216982.1"/>
    </source>
</evidence>
<sequence>MTSAEGTAARMIEVALAEVGYVEGPKDNETKYGEAMKANYLPWCGSYILWCAKKAGVDIPNVISTIAGAKAFKAKGQWFITPKVGDLAFFDFVKDDKTVIQHIGLVIKAGEHSILTAEGNSNNDAKKSQSNGGEVCLKTRKIGPNSFAVGFGRPQYKGAKNE</sequence>
<reference evidence="3" key="1">
    <citation type="submission" date="2020-05" db="EMBL/GenBank/DDBJ databases">
        <authorList>
            <person name="Chiriac C."/>
            <person name="Salcher M."/>
            <person name="Ghai R."/>
            <person name="Kavagutti S V."/>
        </authorList>
    </citation>
    <scope>NUCLEOTIDE SEQUENCE</scope>
</reference>
<proteinExistence type="predicted"/>
<dbReference type="Gene3D" id="3.90.1720.10">
    <property type="entry name" value="endopeptidase domain like (from Nostoc punctiforme)"/>
    <property type="match status" value="1"/>
</dbReference>
<dbReference type="Pfam" id="PF05257">
    <property type="entry name" value="CHAP"/>
    <property type="match status" value="1"/>
</dbReference>